<gene>
    <name evidence="1" type="ORF">CEXT_109521</name>
</gene>
<organism evidence="1 2">
    <name type="scientific">Caerostris extrusa</name>
    <name type="common">Bark spider</name>
    <name type="synonym">Caerostris bankana</name>
    <dbReference type="NCBI Taxonomy" id="172846"/>
    <lineage>
        <taxon>Eukaryota</taxon>
        <taxon>Metazoa</taxon>
        <taxon>Ecdysozoa</taxon>
        <taxon>Arthropoda</taxon>
        <taxon>Chelicerata</taxon>
        <taxon>Arachnida</taxon>
        <taxon>Araneae</taxon>
        <taxon>Araneomorphae</taxon>
        <taxon>Entelegynae</taxon>
        <taxon>Araneoidea</taxon>
        <taxon>Araneidae</taxon>
        <taxon>Caerostris</taxon>
    </lineage>
</organism>
<keyword evidence="2" id="KW-1185">Reference proteome</keyword>
<name>A0AAV4WQJ5_CAEEX</name>
<reference evidence="1 2" key="1">
    <citation type="submission" date="2021-06" db="EMBL/GenBank/DDBJ databases">
        <title>Caerostris extrusa draft genome.</title>
        <authorList>
            <person name="Kono N."/>
            <person name="Arakawa K."/>
        </authorList>
    </citation>
    <scope>NUCLEOTIDE SEQUENCE [LARGE SCALE GENOMIC DNA]</scope>
</reference>
<accession>A0AAV4WQJ5</accession>
<protein>
    <submittedName>
        <fullName evidence="1">Uncharacterized protein</fullName>
    </submittedName>
</protein>
<comment type="caution">
    <text evidence="1">The sequence shown here is derived from an EMBL/GenBank/DDBJ whole genome shotgun (WGS) entry which is preliminary data.</text>
</comment>
<sequence>MPPGMKHETVLQAKWVKTKSGRERFFSTFFGRKHVIAAQRPFLDDGSSAGYHPDSSNIVCPFFFLGMVLTMQSEEFKTTNENDKN</sequence>
<evidence type="ECO:0000313" key="2">
    <source>
        <dbReference type="Proteomes" id="UP001054945"/>
    </source>
</evidence>
<proteinExistence type="predicted"/>
<dbReference type="EMBL" id="BPLR01016615">
    <property type="protein sequence ID" value="GIY85117.1"/>
    <property type="molecule type" value="Genomic_DNA"/>
</dbReference>
<dbReference type="AlphaFoldDB" id="A0AAV4WQJ5"/>
<evidence type="ECO:0000313" key="1">
    <source>
        <dbReference type="EMBL" id="GIY85117.1"/>
    </source>
</evidence>
<dbReference type="Proteomes" id="UP001054945">
    <property type="component" value="Unassembled WGS sequence"/>
</dbReference>